<accession>A0A1S3ZNZ9</accession>
<dbReference type="RefSeq" id="XP_016466265.1">
    <property type="nucleotide sequence ID" value="XM_016610779.1"/>
</dbReference>
<comment type="subcellular location">
    <subcellularLocation>
        <location evidence="1">Nucleus</location>
    </subcellularLocation>
</comment>
<dbReference type="PaxDb" id="4097-A0A1S3ZNZ9"/>
<protein>
    <submittedName>
        <fullName evidence="13">Protein CHROMATIN REMODELING 8</fullName>
    </submittedName>
</protein>
<dbReference type="CDD" id="cd22254">
    <property type="entry name" value="CSB_WHD"/>
    <property type="match status" value="1"/>
</dbReference>
<dbReference type="STRING" id="4097.A0A1S3ZNZ9"/>
<evidence type="ECO:0000256" key="5">
    <source>
        <dbReference type="ARBA" id="ARBA00022806"/>
    </source>
</evidence>
<feature type="region of interest" description="Disordered" evidence="11">
    <location>
        <begin position="143"/>
        <end position="162"/>
    </location>
</feature>
<dbReference type="OMA" id="ICEFHRR"/>
<feature type="region of interest" description="Disordered" evidence="11">
    <location>
        <begin position="1"/>
        <end position="77"/>
    </location>
</feature>
<keyword evidence="7" id="KW-0238">DNA-binding</keyword>
<evidence type="ECO:0000256" key="11">
    <source>
        <dbReference type="SAM" id="MobiDB-lite"/>
    </source>
</evidence>
<reference evidence="13" key="1">
    <citation type="submission" date="2025-08" db="UniProtKB">
        <authorList>
            <consortium name="RefSeq"/>
        </authorList>
    </citation>
    <scope>IDENTIFICATION</scope>
</reference>
<feature type="coiled-coil region" evidence="10">
    <location>
        <begin position="102"/>
        <end position="129"/>
    </location>
</feature>
<feature type="compositionally biased region" description="Polar residues" evidence="11">
    <location>
        <begin position="13"/>
        <end position="27"/>
    </location>
</feature>
<evidence type="ECO:0000256" key="2">
    <source>
        <dbReference type="ARBA" id="ARBA00007025"/>
    </source>
</evidence>
<evidence type="ECO:0000256" key="1">
    <source>
        <dbReference type="ARBA" id="ARBA00004123"/>
    </source>
</evidence>
<keyword evidence="4" id="KW-0227">DNA damage</keyword>
<keyword evidence="6" id="KW-0067">ATP-binding</keyword>
<dbReference type="OrthoDB" id="413460at2759"/>
<name>A0A1S3ZNZ9_TOBAC</name>
<evidence type="ECO:0000256" key="9">
    <source>
        <dbReference type="ARBA" id="ARBA00023242"/>
    </source>
</evidence>
<evidence type="ECO:0000256" key="8">
    <source>
        <dbReference type="ARBA" id="ARBA00023204"/>
    </source>
</evidence>
<evidence type="ECO:0000259" key="12">
    <source>
        <dbReference type="Pfam" id="PF25875"/>
    </source>
</evidence>
<comment type="similarity">
    <text evidence="2">Belongs to the SNF2/RAD54 helicase family.</text>
</comment>
<evidence type="ECO:0000256" key="10">
    <source>
        <dbReference type="SAM" id="Coils"/>
    </source>
</evidence>
<keyword evidence="9" id="KW-0539">Nucleus</keyword>
<organism evidence="13">
    <name type="scientific">Nicotiana tabacum</name>
    <name type="common">Common tobacco</name>
    <dbReference type="NCBI Taxonomy" id="4097"/>
    <lineage>
        <taxon>Eukaryota</taxon>
        <taxon>Viridiplantae</taxon>
        <taxon>Streptophyta</taxon>
        <taxon>Embryophyta</taxon>
        <taxon>Tracheophyta</taxon>
        <taxon>Spermatophyta</taxon>
        <taxon>Magnoliopsida</taxon>
        <taxon>eudicotyledons</taxon>
        <taxon>Gunneridae</taxon>
        <taxon>Pentapetalae</taxon>
        <taxon>asterids</taxon>
        <taxon>lamiids</taxon>
        <taxon>Solanales</taxon>
        <taxon>Solanaceae</taxon>
        <taxon>Nicotianoideae</taxon>
        <taxon>Nicotianeae</taxon>
        <taxon>Nicotiana</taxon>
    </lineage>
</organism>
<evidence type="ECO:0000313" key="13">
    <source>
        <dbReference type="RefSeq" id="XP_016466265.1"/>
    </source>
</evidence>
<dbReference type="Pfam" id="PF25875">
    <property type="entry name" value="WHD_Rad26_CSB"/>
    <property type="match status" value="1"/>
</dbReference>
<dbReference type="PANTHER" id="PTHR45629:SF7">
    <property type="entry name" value="DNA EXCISION REPAIR PROTEIN ERCC-6-RELATED"/>
    <property type="match status" value="1"/>
</dbReference>
<evidence type="ECO:0000256" key="6">
    <source>
        <dbReference type="ARBA" id="ARBA00022840"/>
    </source>
</evidence>
<keyword evidence="3" id="KW-0547">Nucleotide-binding</keyword>
<evidence type="ECO:0000256" key="3">
    <source>
        <dbReference type="ARBA" id="ARBA00022741"/>
    </source>
</evidence>
<dbReference type="InterPro" id="IPR050496">
    <property type="entry name" value="SNF2_RAD54_helicase_repair"/>
</dbReference>
<keyword evidence="10" id="KW-0175">Coiled coil</keyword>
<dbReference type="AlphaFoldDB" id="A0A1S3ZNZ9"/>
<keyword evidence="8" id="KW-0234">DNA repair</keyword>
<gene>
    <name evidence="13" type="primary">LOC107789015</name>
</gene>
<dbReference type="InterPro" id="IPR058951">
    <property type="entry name" value="WHD_Rad26_CSB-like"/>
</dbReference>
<keyword evidence="5" id="KW-0378">Hydrolase</keyword>
<proteinExistence type="inferred from homology"/>
<feature type="compositionally biased region" description="Basic and acidic residues" evidence="11">
    <location>
        <begin position="37"/>
        <end position="52"/>
    </location>
</feature>
<feature type="domain" description="Rad26/CSB-like winged helix DNA-binding" evidence="12">
    <location>
        <begin position="254"/>
        <end position="317"/>
    </location>
</feature>
<evidence type="ECO:0000256" key="4">
    <source>
        <dbReference type="ARBA" id="ARBA00022763"/>
    </source>
</evidence>
<evidence type="ECO:0000256" key="7">
    <source>
        <dbReference type="ARBA" id="ARBA00023125"/>
    </source>
</evidence>
<keyword evidence="5" id="KW-0347">Helicase</keyword>
<dbReference type="PANTHER" id="PTHR45629">
    <property type="entry name" value="SNF2/RAD54 FAMILY MEMBER"/>
    <property type="match status" value="1"/>
</dbReference>
<dbReference type="KEGG" id="nta:107789015"/>
<sequence>MKDLFTLNDDENGGSTETSSIFSQVSEDVNIVGAPDNQDKRSFKATSEKDGDSNIGGGNNSKTKGNVGDGNSNGELDGEASILQSLFDAHGIHSAMNHDAIMNAHDEEKLKLEEQASQVAQRAAEALRQSRMLRSRENVAVPTWTGKSGAAGGPSSVKRKFGSTVNPQLTSKLSEESLNDSASRANAFAAGASAGKALSSAELLARIRGNQEKAVSDGLVHQFGMSASTSNGRAGSLNSGHRSASCSYVVQPEVLVRQICTFIQQRGGKTNSASIVDHFRDRVPSKDLPLFKGLLKEIATLDKQPSGSFWVLKPEYQDQ</sequence>